<dbReference type="Gene3D" id="3.20.80.10">
    <property type="entry name" value="Regulatory factor, effector binding domain"/>
    <property type="match status" value="1"/>
</dbReference>
<evidence type="ECO:0000313" key="3">
    <source>
        <dbReference type="EMBL" id="WLS48810.1"/>
    </source>
</evidence>
<reference evidence="3 4" key="1">
    <citation type="submission" date="2023-07" db="EMBL/GenBank/DDBJ databases">
        <title>Micromonospora profundi TRM 95458 converts glycerol to a new osmotic compound.</title>
        <authorList>
            <person name="Lu D."/>
        </authorList>
    </citation>
    <scope>NUCLEOTIDE SEQUENCE [LARGE SCALE GENOMIC DNA]</scope>
    <source>
        <strain evidence="3 4">TRM95458</strain>
    </source>
</reference>
<gene>
    <name evidence="3" type="ORF">Q3V37_18990</name>
</gene>
<dbReference type="SUPFAM" id="SSF55136">
    <property type="entry name" value="Probable bacterial effector-binding domain"/>
    <property type="match status" value="1"/>
</dbReference>
<dbReference type="InterPro" id="IPR029442">
    <property type="entry name" value="GyrI-like"/>
</dbReference>
<dbReference type="InterPro" id="IPR009061">
    <property type="entry name" value="DNA-bd_dom_put_sf"/>
</dbReference>
<dbReference type="Pfam" id="PF13411">
    <property type="entry name" value="MerR_1"/>
    <property type="match status" value="1"/>
</dbReference>
<dbReference type="InterPro" id="IPR000551">
    <property type="entry name" value="MerR-type_HTH_dom"/>
</dbReference>
<evidence type="ECO:0000313" key="4">
    <source>
        <dbReference type="Proteomes" id="UP001235874"/>
    </source>
</evidence>
<dbReference type="CDD" id="cd01107">
    <property type="entry name" value="HTH_BmrR"/>
    <property type="match status" value="1"/>
</dbReference>
<evidence type="ECO:0000259" key="2">
    <source>
        <dbReference type="PROSITE" id="PS50937"/>
    </source>
</evidence>
<dbReference type="PANTHER" id="PTHR30204:SF97">
    <property type="entry name" value="MERR FAMILY REGULATORY PROTEIN"/>
    <property type="match status" value="1"/>
</dbReference>
<sequence>MRKGLTIGEFATVSHLSVRTLRRYHEAGLLEPATVDPHTNYRYYLPDQIATAQVIHRLRQLDVPLAEVRSILATDDTAQRAELISGHLRRLEAELDRTRAAVVSLRQLLHPDAAALDVDLRSVPARTVAAIREQVRQEDALAWFDTAMDELDEAFPPAERSGPPGGQYTNELFTDGVGVMTVFRPVREPCGGGRIEVVELPSVDLAVTVHPGSHDDIDVTYGRLGAWVVSHALGVAGPVHETYLAGPRDTGDPTRWRTELGWPVFRVTPPDA</sequence>
<dbReference type="EMBL" id="CP130472">
    <property type="protein sequence ID" value="WLS48810.1"/>
    <property type="molecule type" value="Genomic_DNA"/>
</dbReference>
<dbReference type="SMART" id="SM00422">
    <property type="entry name" value="HTH_MERR"/>
    <property type="match status" value="1"/>
</dbReference>
<dbReference type="RefSeq" id="WP_053656918.1">
    <property type="nucleotide sequence ID" value="NZ_CP130472.1"/>
</dbReference>
<keyword evidence="4" id="KW-1185">Reference proteome</keyword>
<dbReference type="SMART" id="SM00871">
    <property type="entry name" value="AraC_E_bind"/>
    <property type="match status" value="1"/>
</dbReference>
<dbReference type="InterPro" id="IPR010499">
    <property type="entry name" value="AraC_E-bd"/>
</dbReference>
<dbReference type="PANTHER" id="PTHR30204">
    <property type="entry name" value="REDOX-CYCLING DRUG-SENSING TRANSCRIPTIONAL ACTIVATOR SOXR"/>
    <property type="match status" value="1"/>
</dbReference>
<keyword evidence="1" id="KW-0238">DNA-binding</keyword>
<dbReference type="PROSITE" id="PS50937">
    <property type="entry name" value="HTH_MERR_2"/>
    <property type="match status" value="1"/>
</dbReference>
<dbReference type="Pfam" id="PF06445">
    <property type="entry name" value="GyrI-like"/>
    <property type="match status" value="1"/>
</dbReference>
<name>A0AAJ6L540_9ACTN</name>
<evidence type="ECO:0000256" key="1">
    <source>
        <dbReference type="ARBA" id="ARBA00023125"/>
    </source>
</evidence>
<proteinExistence type="predicted"/>
<dbReference type="SUPFAM" id="SSF46955">
    <property type="entry name" value="Putative DNA-binding domain"/>
    <property type="match status" value="1"/>
</dbReference>
<dbReference type="Gene3D" id="1.10.1660.10">
    <property type="match status" value="1"/>
</dbReference>
<dbReference type="InterPro" id="IPR047057">
    <property type="entry name" value="MerR_fam"/>
</dbReference>
<dbReference type="KEGG" id="mprn:Q3V37_18990"/>
<accession>A0AAJ6L540</accession>
<dbReference type="AlphaFoldDB" id="A0AAJ6L540"/>
<dbReference type="InterPro" id="IPR011256">
    <property type="entry name" value="Reg_factor_effector_dom_sf"/>
</dbReference>
<dbReference type="GO" id="GO:0003700">
    <property type="term" value="F:DNA-binding transcription factor activity"/>
    <property type="evidence" value="ECO:0007669"/>
    <property type="project" value="InterPro"/>
</dbReference>
<feature type="domain" description="HTH merR-type" evidence="2">
    <location>
        <begin position="4"/>
        <end position="74"/>
    </location>
</feature>
<organism evidence="3 4">
    <name type="scientific">Micromonospora profundi</name>
    <dbReference type="NCBI Taxonomy" id="1420889"/>
    <lineage>
        <taxon>Bacteria</taxon>
        <taxon>Bacillati</taxon>
        <taxon>Actinomycetota</taxon>
        <taxon>Actinomycetes</taxon>
        <taxon>Micromonosporales</taxon>
        <taxon>Micromonosporaceae</taxon>
        <taxon>Micromonospora</taxon>
    </lineage>
</organism>
<dbReference type="GO" id="GO:0003677">
    <property type="term" value="F:DNA binding"/>
    <property type="evidence" value="ECO:0007669"/>
    <property type="project" value="UniProtKB-KW"/>
</dbReference>
<dbReference type="Proteomes" id="UP001235874">
    <property type="component" value="Chromosome"/>
</dbReference>
<protein>
    <submittedName>
        <fullName evidence="3">MerR family transcriptional regulator</fullName>
    </submittedName>
</protein>